<evidence type="ECO:0000313" key="3">
    <source>
        <dbReference type="RefSeq" id="XP_008054475.1"/>
    </source>
</evidence>
<accession>A0A1U7T9J4</accession>
<organism evidence="2 3">
    <name type="scientific">Carlito syrichta</name>
    <name type="common">Philippine tarsier</name>
    <name type="synonym">Tarsius syrichta</name>
    <dbReference type="NCBI Taxonomy" id="1868482"/>
    <lineage>
        <taxon>Eukaryota</taxon>
        <taxon>Metazoa</taxon>
        <taxon>Chordata</taxon>
        <taxon>Craniata</taxon>
        <taxon>Vertebrata</taxon>
        <taxon>Euteleostomi</taxon>
        <taxon>Mammalia</taxon>
        <taxon>Eutheria</taxon>
        <taxon>Euarchontoglires</taxon>
        <taxon>Primates</taxon>
        <taxon>Haplorrhini</taxon>
        <taxon>Tarsiiformes</taxon>
        <taxon>Tarsiidae</taxon>
        <taxon>Carlito</taxon>
    </lineage>
</organism>
<dbReference type="Proteomes" id="UP000189704">
    <property type="component" value="Unplaced"/>
</dbReference>
<dbReference type="RefSeq" id="XP_008054475.1">
    <property type="nucleotide sequence ID" value="XM_008056284.1"/>
</dbReference>
<sequence>MELGRQAGTTGLTGAHLSNKESQQDVDPWKTACSSSDSSKFKHQDPLSPQQQQPCLPWGGSTQGSPLEQCPREEIRPPPPSAVSRGSLEMDPQKGGSRSSSRENRVTFQGEAQPCQGPDRGPNVGAQAQGSKPGSQKDSVIPDNIRHKFGSSVVDQLVSEEQARRAIGEGFQSQKRASSWPSRTQSPMEISSILSDYYDLGYNMRSNLFQGALEEPKSLMKASYTPEVIEKSVRDIEHWHGRKTDDLGRWHQKNAMNLNLQKALEEKYGEKSKTKSSKY</sequence>
<feature type="region of interest" description="Disordered" evidence="1">
    <location>
        <begin position="1"/>
        <end position="146"/>
    </location>
</feature>
<feature type="compositionally biased region" description="Polar residues" evidence="1">
    <location>
        <begin position="126"/>
        <end position="138"/>
    </location>
</feature>
<evidence type="ECO:0000313" key="2">
    <source>
        <dbReference type="Proteomes" id="UP000189704"/>
    </source>
</evidence>
<dbReference type="KEGG" id="csyr:103258622"/>
<dbReference type="STRING" id="1868482.ENSTSYP00000007519"/>
<dbReference type="CTD" id="339669"/>
<dbReference type="GeneID" id="103258622"/>
<name>A0A1U7T9J4_CARSF</name>
<protein>
    <submittedName>
        <fullName evidence="3">Testis-expressed protein 33</fullName>
    </submittedName>
</protein>
<reference evidence="3" key="1">
    <citation type="submission" date="2025-08" db="UniProtKB">
        <authorList>
            <consortium name="RefSeq"/>
        </authorList>
    </citation>
    <scope>IDENTIFICATION</scope>
</reference>
<dbReference type="InterPro" id="IPR029234">
    <property type="entry name" value="CIMIP4"/>
</dbReference>
<keyword evidence="2" id="KW-1185">Reference proteome</keyword>
<dbReference type="PANTHER" id="PTHR31702">
    <property type="entry name" value="TESTIS-EXPRESSED PROTEIN 33"/>
    <property type="match status" value="1"/>
</dbReference>
<dbReference type="AlphaFoldDB" id="A0A1U7T9J4"/>
<feature type="compositionally biased region" description="Low complexity" evidence="1">
    <location>
        <begin position="46"/>
        <end position="57"/>
    </location>
</feature>
<proteinExistence type="predicted"/>
<dbReference type="PANTHER" id="PTHR31702:SF2">
    <property type="entry name" value="TESTIS-EXPRESSED PROTEIN 33"/>
    <property type="match status" value="1"/>
</dbReference>
<dbReference type="OrthoDB" id="5977581at2759"/>
<dbReference type="Pfam" id="PF15400">
    <property type="entry name" value="TEX33"/>
    <property type="match status" value="1"/>
</dbReference>
<gene>
    <name evidence="3" type="primary">TEX33</name>
</gene>
<evidence type="ECO:0000256" key="1">
    <source>
        <dbReference type="SAM" id="MobiDB-lite"/>
    </source>
</evidence>